<evidence type="ECO:0000313" key="10">
    <source>
        <dbReference type="Proteomes" id="UP001165060"/>
    </source>
</evidence>
<evidence type="ECO:0000313" key="9">
    <source>
        <dbReference type="EMBL" id="GMI29966.1"/>
    </source>
</evidence>
<gene>
    <name evidence="9" type="ORF">TeGR_g8680</name>
</gene>
<evidence type="ECO:0000256" key="7">
    <source>
        <dbReference type="SAM" id="Phobius"/>
    </source>
</evidence>
<evidence type="ECO:0000259" key="8">
    <source>
        <dbReference type="Pfam" id="PF01852"/>
    </source>
</evidence>
<evidence type="ECO:0000256" key="4">
    <source>
        <dbReference type="ARBA" id="ARBA00022989"/>
    </source>
</evidence>
<feature type="transmembrane region" description="Helical" evidence="7">
    <location>
        <begin position="716"/>
        <end position="734"/>
    </location>
</feature>
<comment type="similarity">
    <text evidence="2">Belongs to the XK family.</text>
</comment>
<feature type="transmembrane region" description="Helical" evidence="7">
    <location>
        <begin position="535"/>
        <end position="554"/>
    </location>
</feature>
<feature type="transmembrane region" description="Helical" evidence="7">
    <location>
        <begin position="428"/>
        <end position="449"/>
    </location>
</feature>
<feature type="region of interest" description="Disordered" evidence="6">
    <location>
        <begin position="827"/>
        <end position="854"/>
    </location>
</feature>
<evidence type="ECO:0000256" key="3">
    <source>
        <dbReference type="ARBA" id="ARBA00022692"/>
    </source>
</evidence>
<protein>
    <recommendedName>
        <fullName evidence="8">START domain-containing protein</fullName>
    </recommendedName>
</protein>
<feature type="transmembrane region" description="Helical" evidence="7">
    <location>
        <begin position="675"/>
        <end position="696"/>
    </location>
</feature>
<keyword evidence="10" id="KW-1185">Reference proteome</keyword>
<reference evidence="9 10" key="1">
    <citation type="journal article" date="2023" name="Commun. Biol.">
        <title>Genome analysis of Parmales, the sister group of diatoms, reveals the evolutionary specialization of diatoms from phago-mixotrophs to photoautotrophs.</title>
        <authorList>
            <person name="Ban H."/>
            <person name="Sato S."/>
            <person name="Yoshikawa S."/>
            <person name="Yamada K."/>
            <person name="Nakamura Y."/>
            <person name="Ichinomiya M."/>
            <person name="Sato N."/>
            <person name="Blanc-Mathieu R."/>
            <person name="Endo H."/>
            <person name="Kuwata A."/>
            <person name="Ogata H."/>
        </authorList>
    </citation>
    <scope>NUCLEOTIDE SEQUENCE [LARGE SCALE GENOMIC DNA]</scope>
</reference>
<dbReference type="EMBL" id="BRYB01001626">
    <property type="protein sequence ID" value="GMI29966.1"/>
    <property type="molecule type" value="Genomic_DNA"/>
</dbReference>
<accession>A0ABQ6MQ94</accession>
<keyword evidence="4 7" id="KW-1133">Transmembrane helix</keyword>
<dbReference type="InterPro" id="IPR023393">
    <property type="entry name" value="START-like_dom_sf"/>
</dbReference>
<keyword evidence="5 7" id="KW-0472">Membrane</keyword>
<evidence type="ECO:0000256" key="2">
    <source>
        <dbReference type="ARBA" id="ARBA00008789"/>
    </source>
</evidence>
<organism evidence="9 10">
    <name type="scientific">Tetraparma gracilis</name>
    <dbReference type="NCBI Taxonomy" id="2962635"/>
    <lineage>
        <taxon>Eukaryota</taxon>
        <taxon>Sar</taxon>
        <taxon>Stramenopiles</taxon>
        <taxon>Ochrophyta</taxon>
        <taxon>Bolidophyceae</taxon>
        <taxon>Parmales</taxon>
        <taxon>Triparmaceae</taxon>
        <taxon>Tetraparma</taxon>
    </lineage>
</organism>
<dbReference type="InterPro" id="IPR018629">
    <property type="entry name" value="XK-rel"/>
</dbReference>
<comment type="caution">
    <text evidence="9">The sequence shown here is derived from an EMBL/GenBank/DDBJ whole genome shotgun (WGS) entry which is preliminary data.</text>
</comment>
<evidence type="ECO:0000256" key="6">
    <source>
        <dbReference type="SAM" id="MobiDB-lite"/>
    </source>
</evidence>
<feature type="compositionally biased region" description="Basic and acidic residues" evidence="6">
    <location>
        <begin position="840"/>
        <end position="854"/>
    </location>
</feature>
<keyword evidence="3 7" id="KW-0812">Transmembrane</keyword>
<dbReference type="Gene3D" id="3.30.530.20">
    <property type="match status" value="1"/>
</dbReference>
<evidence type="ECO:0000256" key="5">
    <source>
        <dbReference type="ARBA" id="ARBA00023136"/>
    </source>
</evidence>
<name>A0ABQ6MQ94_9STRA</name>
<dbReference type="Pfam" id="PF09815">
    <property type="entry name" value="XK-related"/>
    <property type="match status" value="1"/>
</dbReference>
<dbReference type="Pfam" id="PF01852">
    <property type="entry name" value="START"/>
    <property type="match status" value="1"/>
</dbReference>
<evidence type="ECO:0000256" key="1">
    <source>
        <dbReference type="ARBA" id="ARBA00004141"/>
    </source>
</evidence>
<dbReference type="Proteomes" id="UP001165060">
    <property type="component" value="Unassembled WGS sequence"/>
</dbReference>
<dbReference type="InterPro" id="IPR002913">
    <property type="entry name" value="START_lipid-bd_dom"/>
</dbReference>
<dbReference type="SUPFAM" id="SSF55961">
    <property type="entry name" value="Bet v1-like"/>
    <property type="match status" value="1"/>
</dbReference>
<comment type="subcellular location">
    <subcellularLocation>
        <location evidence="1">Membrane</location>
        <topology evidence="1">Multi-pass membrane protein</topology>
    </subcellularLocation>
</comment>
<feature type="domain" description="START" evidence="8">
    <location>
        <begin position="122"/>
        <end position="229"/>
    </location>
</feature>
<proteinExistence type="inferred from homology"/>
<sequence length="854" mass="94660">MGSAPVGGWGEEANLDWVETALRDDELRARFIQAVSSPQVYSAAELAQLQAGLFMEMMVNESDDLKTIKTSSLVDRAVAMVSKDGRESIVQASAEIRAGFMSVVAYMFCAEQGVNQITMEEKNLNAYTVVHHENDHTLVFRYGLKAPSPLQDRDSVFRCIVQKLENGECIISAESTEHDQAPRRAGVVRFYARRLMRFSPVSPTTTRFTSTSTFDLGGSVPRFISKSFVTPAAARSPLDALRYFNQVKPAELFEATDGKELGRLLLLDTDKVRGKTDRLPLEAALSKLVDCSTVLREARSRFPWFAPMLIEVLRNQVKLPSNTLTPLAEFGEEEGKKVGGAFALLQLKKASPTAAVEAWISGNPALGDLARKLPWFEHAMLGISTEMRAQVTYGVKLRAYIGAGVSFGDMASDAYMIRTFYKTSRPGVARSLLAMVLLNLVFQLSLVYLQTNGLKSKDRWRTILVEVLSVVTFVKPGIDAFRVASGQEQRPGSSVDALAEMAFTKTGEVCFEGIPGLVLQLMALMRASEITPSSVVSILISIASTALTATTIFWDVDTNPRSRKRNPEWIGMVPDLGRGSAFFIVFLMSSVQVAAKALATALLAVTNPAWLWYYILGDHGLYQAYQIARRNLIVYTPMPKTASYLASPMVHIMGKIITDYTGCLNFRLPLMLTGAYFSFSSVASQASVFGAVHIYIEHARAPGEGVEKIEGGTLWAGAGALVGTWLVLTLYFVFRVSVPKYRYTLWSWTSGSQMLQRNFLTLENDEAKFKIFTSNVLKWETDIGEEVKAWTAENWARLKEEHPPWFKTEQVPDRFIPVEELEQLGHNRKRRGSAAGSVRESFRAVEGEEGGRDD</sequence>